<dbReference type="RefSeq" id="WP_055267628.1">
    <property type="nucleotide sequence ID" value="NZ_CZAL01000016.1"/>
</dbReference>
<sequence length="167" mass="18602">MEKQCMNCGGSIYFQCRKEAAKYNDRLSSREGASEMLNISVSSLSNYELGLTPVPTDVVVRMADLYGAPELEACYCKNDCPIGRRKNIATQIRGIEQITCSLLNHADDDTLHEIKKELLSIASDGKLDPGEEESLRTVVTKLSEFADDVMELRMYLKKYGGMKDGTC</sequence>
<evidence type="ECO:0000313" key="3">
    <source>
        <dbReference type="Proteomes" id="UP000737612"/>
    </source>
</evidence>
<dbReference type="AlphaFoldDB" id="A0A938Z777"/>
<dbReference type="EMBL" id="JAFHBD010000009">
    <property type="protein sequence ID" value="MBN2952604.1"/>
    <property type="molecule type" value="Genomic_DNA"/>
</dbReference>
<dbReference type="PROSITE" id="PS50943">
    <property type="entry name" value="HTH_CROC1"/>
    <property type="match status" value="1"/>
</dbReference>
<name>A0A938Z777_9FIRM</name>
<dbReference type="Pfam" id="PF13560">
    <property type="entry name" value="HTH_31"/>
    <property type="match status" value="1"/>
</dbReference>
<evidence type="ECO:0000259" key="1">
    <source>
        <dbReference type="PROSITE" id="PS50943"/>
    </source>
</evidence>
<proteinExistence type="predicted"/>
<organism evidence="2 3">
    <name type="scientific">Fusicatenibacter saccharivorans</name>
    <dbReference type="NCBI Taxonomy" id="1150298"/>
    <lineage>
        <taxon>Bacteria</taxon>
        <taxon>Bacillati</taxon>
        <taxon>Bacillota</taxon>
        <taxon>Clostridia</taxon>
        <taxon>Lachnospirales</taxon>
        <taxon>Lachnospiraceae</taxon>
        <taxon>Fusicatenibacter</taxon>
    </lineage>
</organism>
<dbReference type="InterPro" id="IPR001387">
    <property type="entry name" value="Cro/C1-type_HTH"/>
</dbReference>
<dbReference type="Proteomes" id="UP000737612">
    <property type="component" value="Unassembled WGS sequence"/>
</dbReference>
<feature type="domain" description="HTH cro/C1-type" evidence="1">
    <location>
        <begin position="34"/>
        <end position="74"/>
    </location>
</feature>
<protein>
    <submittedName>
        <fullName evidence="2">Helix-turn-helix domain-containing protein</fullName>
    </submittedName>
</protein>
<gene>
    <name evidence="2" type="ORF">JTJ23_03165</name>
</gene>
<evidence type="ECO:0000313" key="2">
    <source>
        <dbReference type="EMBL" id="MBN2952604.1"/>
    </source>
</evidence>
<reference evidence="2" key="1">
    <citation type="submission" date="2021-02" db="EMBL/GenBank/DDBJ databases">
        <title>Metagenome-assembled genomes from human diarrheal sample B26.</title>
        <authorList>
            <person name="Ateba T.P."/>
            <person name="Alayande K.A."/>
            <person name="Mwanza M."/>
        </authorList>
    </citation>
    <scope>NUCLEOTIDE SEQUENCE</scope>
    <source>
        <strain evidence="2">06WH</strain>
    </source>
</reference>
<accession>A0A938Z777</accession>
<comment type="caution">
    <text evidence="2">The sequence shown here is derived from an EMBL/GenBank/DDBJ whole genome shotgun (WGS) entry which is preliminary data.</text>
</comment>